<reference evidence="2 3" key="1">
    <citation type="submission" date="2017-06" db="EMBL/GenBank/DDBJ databases">
        <title>Comparative genomic analysis of Ambrosia Fusariam Clade fungi.</title>
        <authorList>
            <person name="Stajich J.E."/>
            <person name="Carrillo J."/>
            <person name="Kijimoto T."/>
            <person name="Eskalen A."/>
            <person name="O'Donnell K."/>
            <person name="Kasson M."/>
        </authorList>
    </citation>
    <scope>NUCLEOTIDE SEQUENCE [LARGE SCALE GENOMIC DNA]</scope>
    <source>
        <strain evidence="2 3">NRRL62584</strain>
    </source>
</reference>
<dbReference type="Proteomes" id="UP000288168">
    <property type="component" value="Unassembled WGS sequence"/>
</dbReference>
<proteinExistence type="predicted"/>
<feature type="region of interest" description="Disordered" evidence="1">
    <location>
        <begin position="81"/>
        <end position="111"/>
    </location>
</feature>
<dbReference type="AlphaFoldDB" id="A0A428NHM2"/>
<keyword evidence="3" id="KW-1185">Reference proteome</keyword>
<feature type="compositionally biased region" description="Basic and acidic residues" evidence="1">
    <location>
        <begin position="1"/>
        <end position="11"/>
    </location>
</feature>
<evidence type="ECO:0000256" key="1">
    <source>
        <dbReference type="SAM" id="MobiDB-lite"/>
    </source>
</evidence>
<dbReference type="EMBL" id="NKCI01000518">
    <property type="protein sequence ID" value="RSL40263.1"/>
    <property type="molecule type" value="Genomic_DNA"/>
</dbReference>
<evidence type="ECO:0000313" key="2">
    <source>
        <dbReference type="EMBL" id="RSL40263.1"/>
    </source>
</evidence>
<feature type="region of interest" description="Disordered" evidence="1">
    <location>
        <begin position="1"/>
        <end position="54"/>
    </location>
</feature>
<evidence type="ECO:0000313" key="3">
    <source>
        <dbReference type="Proteomes" id="UP000288168"/>
    </source>
</evidence>
<name>A0A428NHM2_9HYPO</name>
<accession>A0A428NHM2</accession>
<sequence length="111" mass="12070">MRKSPEPHLADVENQITADDAMPKIQPNRLYAAGRPSPNSSAKNAGSLRHGGEGLSTQCVDRQCQADIDLMVPPPGYLAAARETTSRSATLDERPPPPAYRAWHGIPEDQR</sequence>
<comment type="caution">
    <text evidence="2">The sequence shown here is derived from an EMBL/GenBank/DDBJ whole genome shotgun (WGS) entry which is preliminary data.</text>
</comment>
<protein>
    <submittedName>
        <fullName evidence="2">Uncharacterized protein</fullName>
    </submittedName>
</protein>
<gene>
    <name evidence="2" type="ORF">CEP54_016160</name>
</gene>
<organism evidence="2 3">
    <name type="scientific">Fusarium duplospermum</name>
    <dbReference type="NCBI Taxonomy" id="1325734"/>
    <lineage>
        <taxon>Eukaryota</taxon>
        <taxon>Fungi</taxon>
        <taxon>Dikarya</taxon>
        <taxon>Ascomycota</taxon>
        <taxon>Pezizomycotina</taxon>
        <taxon>Sordariomycetes</taxon>
        <taxon>Hypocreomycetidae</taxon>
        <taxon>Hypocreales</taxon>
        <taxon>Nectriaceae</taxon>
        <taxon>Fusarium</taxon>
        <taxon>Fusarium solani species complex</taxon>
    </lineage>
</organism>